<dbReference type="GO" id="GO:0022857">
    <property type="term" value="F:transmembrane transporter activity"/>
    <property type="evidence" value="ECO:0007669"/>
    <property type="project" value="InterPro"/>
</dbReference>
<dbReference type="Gene3D" id="1.20.1250.20">
    <property type="entry name" value="MFS general substrate transporter like domains"/>
    <property type="match status" value="1"/>
</dbReference>
<keyword evidence="9" id="KW-1185">Reference proteome</keyword>
<dbReference type="InterPro" id="IPR050495">
    <property type="entry name" value="ATG22/LtaA_families"/>
</dbReference>
<organism evidence="8 9">
    <name type="scientific">Anaerosporobacter mobilis DSM 15930</name>
    <dbReference type="NCBI Taxonomy" id="1120996"/>
    <lineage>
        <taxon>Bacteria</taxon>
        <taxon>Bacillati</taxon>
        <taxon>Bacillota</taxon>
        <taxon>Clostridia</taxon>
        <taxon>Lachnospirales</taxon>
        <taxon>Lachnospiraceae</taxon>
        <taxon>Anaerosporobacter</taxon>
    </lineage>
</organism>
<dbReference type="EMBL" id="FRCP01000013">
    <property type="protein sequence ID" value="SHM61323.1"/>
    <property type="molecule type" value="Genomic_DNA"/>
</dbReference>
<accession>A0A1M7K8K9</accession>
<feature type="domain" description="Major facilitator superfamily (MFS) profile" evidence="7">
    <location>
        <begin position="1"/>
        <end position="410"/>
    </location>
</feature>
<evidence type="ECO:0000259" key="7">
    <source>
        <dbReference type="PROSITE" id="PS50850"/>
    </source>
</evidence>
<evidence type="ECO:0000313" key="9">
    <source>
        <dbReference type="Proteomes" id="UP000184038"/>
    </source>
</evidence>
<dbReference type="OrthoDB" id="9768783at2"/>
<dbReference type="RefSeq" id="WP_073288327.1">
    <property type="nucleotide sequence ID" value="NZ_FRCP01000013.1"/>
</dbReference>
<evidence type="ECO:0000313" key="8">
    <source>
        <dbReference type="EMBL" id="SHM61323.1"/>
    </source>
</evidence>
<evidence type="ECO:0000256" key="1">
    <source>
        <dbReference type="ARBA" id="ARBA00004651"/>
    </source>
</evidence>
<evidence type="ECO:0000256" key="4">
    <source>
        <dbReference type="ARBA" id="ARBA00022989"/>
    </source>
</evidence>
<dbReference type="STRING" id="1120996.SAMN02746066_02586"/>
<dbReference type="PANTHER" id="PTHR23519:SF1">
    <property type="entry name" value="AUTOPHAGY-RELATED PROTEIN 22"/>
    <property type="match status" value="1"/>
</dbReference>
<dbReference type="AlphaFoldDB" id="A0A1M7K8K9"/>
<feature type="transmembrane region" description="Helical" evidence="6">
    <location>
        <begin position="84"/>
        <end position="102"/>
    </location>
</feature>
<feature type="transmembrane region" description="Helical" evidence="6">
    <location>
        <begin position="147"/>
        <end position="167"/>
    </location>
</feature>
<dbReference type="InterPro" id="IPR036259">
    <property type="entry name" value="MFS_trans_sf"/>
</dbReference>
<dbReference type="GO" id="GO:0005886">
    <property type="term" value="C:plasma membrane"/>
    <property type="evidence" value="ECO:0007669"/>
    <property type="project" value="UniProtKB-SubCell"/>
</dbReference>
<comment type="subcellular location">
    <subcellularLocation>
        <location evidence="1">Cell membrane</location>
        <topology evidence="1">Multi-pass membrane protein</topology>
    </subcellularLocation>
</comment>
<keyword evidence="3 6" id="KW-0812">Transmembrane</keyword>
<evidence type="ECO:0000256" key="3">
    <source>
        <dbReference type="ARBA" id="ARBA00022692"/>
    </source>
</evidence>
<keyword evidence="4 6" id="KW-1133">Transmembrane helix</keyword>
<name>A0A1M7K8K9_9FIRM</name>
<dbReference type="PROSITE" id="PS50850">
    <property type="entry name" value="MFS"/>
    <property type="match status" value="1"/>
</dbReference>
<feature type="transmembrane region" description="Helical" evidence="6">
    <location>
        <begin position="267"/>
        <end position="287"/>
    </location>
</feature>
<dbReference type="SUPFAM" id="SSF103473">
    <property type="entry name" value="MFS general substrate transporter"/>
    <property type="match status" value="1"/>
</dbReference>
<evidence type="ECO:0000256" key="6">
    <source>
        <dbReference type="SAM" id="Phobius"/>
    </source>
</evidence>
<dbReference type="Pfam" id="PF11700">
    <property type="entry name" value="ATG22"/>
    <property type="match status" value="1"/>
</dbReference>
<keyword evidence="2" id="KW-0813">Transport</keyword>
<sequence>MDKFKLTKAERSWILYDVGNSAFILLVTTLVPIYFNNLAETANLTSSEYLAYWGYAGSIATFLVAVIAPLFGTLADRQNYKKKIFFISVIIGAVSCSILGFAANWLCFLLFFILAKTAYSSSLVFYDSMLPDITKESKMDLVSSQGYAFGYIGSCVPFILCLILVLFHGKLGLTMNIAMIFAFLLTSIWWILFTFPLLKHYKQLKYIQSQTSPMKESFSRLYHTFRNMKKQKSIFLFLLAFFFFIDGVYTIIDMATAYGIALGFDTTGLLLALLTTQIVAFPFALLFGRLSSRYNTATLMKVCILCYTGITLFAVFLRFQWQFWVLAICVGMFQGGIQALSRSYFAKIIPPECSGEYFGIYDIFGKGASFIGTTLVAVISHTFHNESLGVSSIIIIFLIGFVLFCKADQCVRSQQRN</sequence>
<dbReference type="Proteomes" id="UP000184038">
    <property type="component" value="Unassembled WGS sequence"/>
</dbReference>
<feature type="transmembrane region" description="Helical" evidence="6">
    <location>
        <begin position="50"/>
        <end position="72"/>
    </location>
</feature>
<feature type="transmembrane region" description="Helical" evidence="6">
    <location>
        <begin position="108"/>
        <end position="126"/>
    </location>
</feature>
<dbReference type="PANTHER" id="PTHR23519">
    <property type="entry name" value="AUTOPHAGY-RELATED PROTEIN 22"/>
    <property type="match status" value="1"/>
</dbReference>
<dbReference type="InterPro" id="IPR020846">
    <property type="entry name" value="MFS_dom"/>
</dbReference>
<feature type="transmembrane region" description="Helical" evidence="6">
    <location>
        <begin position="12"/>
        <end position="35"/>
    </location>
</feature>
<gene>
    <name evidence="8" type="ORF">SAMN02746066_02586</name>
</gene>
<reference evidence="8 9" key="1">
    <citation type="submission" date="2016-11" db="EMBL/GenBank/DDBJ databases">
        <authorList>
            <person name="Jaros S."/>
            <person name="Januszkiewicz K."/>
            <person name="Wedrychowicz H."/>
        </authorList>
    </citation>
    <scope>NUCLEOTIDE SEQUENCE [LARGE SCALE GENOMIC DNA]</scope>
    <source>
        <strain evidence="8 9">DSM 15930</strain>
    </source>
</reference>
<evidence type="ECO:0000256" key="2">
    <source>
        <dbReference type="ARBA" id="ARBA00022448"/>
    </source>
</evidence>
<protein>
    <submittedName>
        <fullName evidence="8">MFS transporter, UMF1 family</fullName>
    </submittedName>
</protein>
<feature type="transmembrane region" description="Helical" evidence="6">
    <location>
        <begin position="387"/>
        <end position="407"/>
    </location>
</feature>
<feature type="transmembrane region" description="Helical" evidence="6">
    <location>
        <begin position="234"/>
        <end position="261"/>
    </location>
</feature>
<feature type="transmembrane region" description="Helical" evidence="6">
    <location>
        <begin position="323"/>
        <end position="345"/>
    </location>
</feature>
<evidence type="ECO:0000256" key="5">
    <source>
        <dbReference type="ARBA" id="ARBA00023136"/>
    </source>
</evidence>
<feature type="transmembrane region" description="Helical" evidence="6">
    <location>
        <begin position="357"/>
        <end position="381"/>
    </location>
</feature>
<proteinExistence type="predicted"/>
<dbReference type="InterPro" id="IPR024671">
    <property type="entry name" value="Atg22-like"/>
</dbReference>
<keyword evidence="5 6" id="KW-0472">Membrane</keyword>
<feature type="transmembrane region" description="Helical" evidence="6">
    <location>
        <begin position="173"/>
        <end position="198"/>
    </location>
</feature>
<feature type="transmembrane region" description="Helical" evidence="6">
    <location>
        <begin position="299"/>
        <end position="317"/>
    </location>
</feature>